<feature type="domain" description="PB1-like" evidence="1">
    <location>
        <begin position="3"/>
        <end position="99"/>
    </location>
</feature>
<organism evidence="2">
    <name type="scientific">Glycine max</name>
    <name type="common">Soybean</name>
    <name type="synonym">Glycine hispida</name>
    <dbReference type="NCBI Taxonomy" id="3847"/>
    <lineage>
        <taxon>Eukaryota</taxon>
        <taxon>Viridiplantae</taxon>
        <taxon>Streptophyta</taxon>
        <taxon>Embryophyta</taxon>
        <taxon>Tracheophyta</taxon>
        <taxon>Spermatophyta</taxon>
        <taxon>Magnoliopsida</taxon>
        <taxon>eudicotyledons</taxon>
        <taxon>Gunneridae</taxon>
        <taxon>Pentapetalae</taxon>
        <taxon>rosids</taxon>
        <taxon>fabids</taxon>
        <taxon>Fabales</taxon>
        <taxon>Fabaceae</taxon>
        <taxon>Papilionoideae</taxon>
        <taxon>50 kb inversion clade</taxon>
        <taxon>NPAAA clade</taxon>
        <taxon>indigoferoid/millettioid clade</taxon>
        <taxon>Phaseoleae</taxon>
        <taxon>Glycine</taxon>
        <taxon>Glycine subgen. Soja</taxon>
    </lineage>
</organism>
<evidence type="ECO:0000259" key="1">
    <source>
        <dbReference type="Pfam" id="PF26130"/>
    </source>
</evidence>
<dbReference type="Gramene" id="KRG98411">
    <property type="protein sequence ID" value="KRG98411"/>
    <property type="gene ID" value="GLYMA_18G072100"/>
</dbReference>
<reference evidence="2 3" key="1">
    <citation type="journal article" date="2010" name="Nature">
        <title>Genome sequence of the palaeopolyploid soybean.</title>
        <authorList>
            <person name="Schmutz J."/>
            <person name="Cannon S.B."/>
            <person name="Schlueter J."/>
            <person name="Ma J."/>
            <person name="Mitros T."/>
            <person name="Nelson W."/>
            <person name="Hyten D.L."/>
            <person name="Song Q."/>
            <person name="Thelen J.J."/>
            <person name="Cheng J."/>
            <person name="Xu D."/>
            <person name="Hellsten U."/>
            <person name="May G.D."/>
            <person name="Yu Y."/>
            <person name="Sakurai T."/>
            <person name="Umezawa T."/>
            <person name="Bhattacharyya M.K."/>
            <person name="Sandhu D."/>
            <person name="Valliyodan B."/>
            <person name="Lindquist E."/>
            <person name="Peto M."/>
            <person name="Grant D."/>
            <person name="Shu S."/>
            <person name="Goodstein D."/>
            <person name="Barry K."/>
            <person name="Futrell-Griggs M."/>
            <person name="Abernathy B."/>
            <person name="Du J."/>
            <person name="Tian Z."/>
            <person name="Zhu L."/>
            <person name="Gill N."/>
            <person name="Joshi T."/>
            <person name="Libault M."/>
            <person name="Sethuraman A."/>
            <person name="Zhang X.-C."/>
            <person name="Shinozaki K."/>
            <person name="Nguyen H.T."/>
            <person name="Wing R.A."/>
            <person name="Cregan P."/>
            <person name="Specht J."/>
            <person name="Grimwood J."/>
            <person name="Rokhsar D."/>
            <person name="Stacey G."/>
            <person name="Shoemaker R.C."/>
            <person name="Jackson S.A."/>
        </authorList>
    </citation>
    <scope>NUCLEOTIDE SEQUENCE</scope>
    <source>
        <strain evidence="3">cv. Williams 82</strain>
        <tissue evidence="2">Callus</tissue>
    </source>
</reference>
<gene>
    <name evidence="2" type="ORF">GLYMA_18G072100</name>
</gene>
<dbReference type="EMBL" id="CM000851">
    <property type="protein sequence ID" value="KRG98411.1"/>
    <property type="molecule type" value="Genomic_DNA"/>
</dbReference>
<dbReference type="Proteomes" id="UP000008827">
    <property type="component" value="Chromosome 18"/>
</dbReference>
<dbReference type="AlphaFoldDB" id="A0A0R0EX91"/>
<name>A0A0R0EX91_SOYBN</name>
<dbReference type="EnsemblPlants" id="KRG98411">
    <property type="protein sequence ID" value="KRG98411"/>
    <property type="gene ID" value="GLYMA_18G072100"/>
</dbReference>
<accession>A0A0R0EX91</accession>
<protein>
    <recommendedName>
        <fullName evidence="1">PB1-like domain-containing protein</fullName>
    </recommendedName>
</protein>
<dbReference type="InParanoid" id="A0A0R0EX91"/>
<dbReference type="OMA" id="DANKWSY"/>
<reference evidence="3" key="2">
    <citation type="submission" date="2018-02" db="UniProtKB">
        <authorList>
            <consortium name="EnsemblPlants"/>
        </authorList>
    </citation>
    <scope>IDENTIFICATION</scope>
    <source>
        <strain evidence="3">Williams 82</strain>
    </source>
</reference>
<sequence>MSFSIVIHSMGSWVNEPQLYYKGGEVHVIHGLDANKWSYFEAMRLLTELGDKGDGDLEVWWKGKGTDFHSLKDLVLDQDAMDLTNYVLTHNCEVEIYVQMGWVF</sequence>
<keyword evidence="4" id="KW-1185">Reference proteome</keyword>
<reference evidence="2" key="3">
    <citation type="submission" date="2018-07" db="EMBL/GenBank/DDBJ databases">
        <title>WGS assembly of Glycine max.</title>
        <authorList>
            <person name="Schmutz J."/>
            <person name="Cannon S."/>
            <person name="Schlueter J."/>
            <person name="Ma J."/>
            <person name="Mitros T."/>
            <person name="Nelson W."/>
            <person name="Hyten D."/>
            <person name="Song Q."/>
            <person name="Thelen J."/>
            <person name="Cheng J."/>
            <person name="Xu D."/>
            <person name="Hellsten U."/>
            <person name="May G."/>
            <person name="Yu Y."/>
            <person name="Sakurai T."/>
            <person name="Umezawa T."/>
            <person name="Bhattacharyya M."/>
            <person name="Sandhu D."/>
            <person name="Valliyodan B."/>
            <person name="Lindquist E."/>
            <person name="Peto M."/>
            <person name="Grant D."/>
            <person name="Shu S."/>
            <person name="Goodstein D."/>
            <person name="Barry K."/>
            <person name="Futrell-Griggs M."/>
            <person name="Abernathy B."/>
            <person name="Du J."/>
            <person name="Tian Z."/>
            <person name="Zhu L."/>
            <person name="Gill N."/>
            <person name="Joshi T."/>
            <person name="Libault M."/>
            <person name="Sethuraman A."/>
            <person name="Zhang X."/>
            <person name="Shinozaki K."/>
            <person name="Nguyen H."/>
            <person name="Wing R."/>
            <person name="Cregan P."/>
            <person name="Specht J."/>
            <person name="Grimwood J."/>
            <person name="Rokhsar D."/>
            <person name="Stacey G."/>
            <person name="Shoemaker R."/>
            <person name="Jackson S."/>
        </authorList>
    </citation>
    <scope>NUCLEOTIDE SEQUENCE</scope>
    <source>
        <tissue evidence="2">Callus</tissue>
    </source>
</reference>
<evidence type="ECO:0000313" key="3">
    <source>
        <dbReference type="EnsemblPlants" id="KRG98411"/>
    </source>
</evidence>
<dbReference type="Pfam" id="PF26130">
    <property type="entry name" value="PB1-like"/>
    <property type="match status" value="1"/>
</dbReference>
<proteinExistence type="predicted"/>
<evidence type="ECO:0000313" key="4">
    <source>
        <dbReference type="Proteomes" id="UP000008827"/>
    </source>
</evidence>
<evidence type="ECO:0000313" key="2">
    <source>
        <dbReference type="EMBL" id="KRG98411.1"/>
    </source>
</evidence>
<dbReference type="InterPro" id="IPR058594">
    <property type="entry name" value="PB1-like_dom_pln"/>
</dbReference>